<evidence type="ECO:0000313" key="2">
    <source>
        <dbReference type="EMBL" id="KAH6692650.1"/>
    </source>
</evidence>
<comment type="caution">
    <text evidence="2">The sequence shown here is derived from an EMBL/GenBank/DDBJ whole genome shotgun (WGS) entry which is preliminary data.</text>
</comment>
<proteinExistence type="predicted"/>
<reference evidence="2" key="1">
    <citation type="journal article" date="2021" name="Nat. Commun.">
        <title>Genetic determinants of endophytism in the Arabidopsis root mycobiome.</title>
        <authorList>
            <person name="Mesny F."/>
            <person name="Miyauchi S."/>
            <person name="Thiergart T."/>
            <person name="Pickel B."/>
            <person name="Atanasova L."/>
            <person name="Karlsson M."/>
            <person name="Huettel B."/>
            <person name="Barry K.W."/>
            <person name="Haridas S."/>
            <person name="Chen C."/>
            <person name="Bauer D."/>
            <person name="Andreopoulos W."/>
            <person name="Pangilinan J."/>
            <person name="LaButti K."/>
            <person name="Riley R."/>
            <person name="Lipzen A."/>
            <person name="Clum A."/>
            <person name="Drula E."/>
            <person name="Henrissat B."/>
            <person name="Kohler A."/>
            <person name="Grigoriev I.V."/>
            <person name="Martin F.M."/>
            <person name="Hacquard S."/>
        </authorList>
    </citation>
    <scope>NUCLEOTIDE SEQUENCE</scope>
    <source>
        <strain evidence="2">MPI-SDFR-AT-0117</strain>
    </source>
</reference>
<dbReference type="PANTHER" id="PTHR40635:SF1">
    <property type="match status" value="1"/>
</dbReference>
<feature type="compositionally biased region" description="Basic residues" evidence="1">
    <location>
        <begin position="169"/>
        <end position="178"/>
    </location>
</feature>
<dbReference type="OrthoDB" id="5374757at2759"/>
<accession>A0A9P8VIG3</accession>
<organism evidence="2 3">
    <name type="scientific">Plectosphaerella plurivora</name>
    <dbReference type="NCBI Taxonomy" id="936078"/>
    <lineage>
        <taxon>Eukaryota</taxon>
        <taxon>Fungi</taxon>
        <taxon>Dikarya</taxon>
        <taxon>Ascomycota</taxon>
        <taxon>Pezizomycotina</taxon>
        <taxon>Sordariomycetes</taxon>
        <taxon>Hypocreomycetidae</taxon>
        <taxon>Glomerellales</taxon>
        <taxon>Plectosphaerellaceae</taxon>
        <taxon>Plectosphaerella</taxon>
    </lineage>
</organism>
<feature type="compositionally biased region" description="Acidic residues" evidence="1">
    <location>
        <begin position="183"/>
        <end position="200"/>
    </location>
</feature>
<evidence type="ECO:0000313" key="3">
    <source>
        <dbReference type="Proteomes" id="UP000770015"/>
    </source>
</evidence>
<keyword evidence="3" id="KW-1185">Reference proteome</keyword>
<dbReference type="PANTHER" id="PTHR40635">
    <property type="match status" value="1"/>
</dbReference>
<sequence length="322" mass="35426">MAPIRRYLRITKFSVLEVRIYVDNPALTHTWLLNARNPILPRVIESVRPLVLPKLREEKERALSRKKSSKKKGIKDVVVEDDFEVSVFLTETPTRHSILTKHKHFREKATGKLASNSTKLISETNDAPIDVDAHEASEPIILQEDDDDADVGAVLDQIPAVDDESSAHPPRRSKRQRTTRIEQDDDSEDLFVGSDEDDSPSTDAAPIEIESDADDGPPPKRRRKHKSAARDAEDAEDAAGGGNDDKKKLAMDISFEGFAIYGRVLCLVVKKREGSLRTAGAGTSRGVASDAAGSKPVGQAMMENWISSTQMPNPGAEEQAEA</sequence>
<gene>
    <name evidence="2" type="ORF">F5X68DRAFT_59952</name>
</gene>
<dbReference type="Proteomes" id="UP000770015">
    <property type="component" value="Unassembled WGS sequence"/>
</dbReference>
<feature type="region of interest" description="Disordered" evidence="1">
    <location>
        <begin position="158"/>
        <end position="246"/>
    </location>
</feature>
<dbReference type="EMBL" id="JAGSXJ010000004">
    <property type="protein sequence ID" value="KAH6692650.1"/>
    <property type="molecule type" value="Genomic_DNA"/>
</dbReference>
<dbReference type="AlphaFoldDB" id="A0A9P8VIG3"/>
<name>A0A9P8VIG3_9PEZI</name>
<protein>
    <submittedName>
        <fullName evidence="2">Uncharacterized protein</fullName>
    </submittedName>
</protein>
<evidence type="ECO:0000256" key="1">
    <source>
        <dbReference type="SAM" id="MobiDB-lite"/>
    </source>
</evidence>